<evidence type="ECO:0000313" key="2">
    <source>
        <dbReference type="EMBL" id="KAJ1098786.1"/>
    </source>
</evidence>
<keyword evidence="3" id="KW-1185">Reference proteome</keyword>
<reference evidence="2 3" key="1">
    <citation type="journal article" date="2022" name="bioRxiv">
        <title>Sequencing and chromosome-scale assembly of the giantPleurodeles waltlgenome.</title>
        <authorList>
            <person name="Brown T."/>
            <person name="Elewa A."/>
            <person name="Iarovenko S."/>
            <person name="Subramanian E."/>
            <person name="Araus A.J."/>
            <person name="Petzold A."/>
            <person name="Susuki M."/>
            <person name="Suzuki K.-i.T."/>
            <person name="Hayashi T."/>
            <person name="Toyoda A."/>
            <person name="Oliveira C."/>
            <person name="Osipova E."/>
            <person name="Leigh N.D."/>
            <person name="Simon A."/>
            <person name="Yun M.H."/>
        </authorList>
    </citation>
    <scope>NUCLEOTIDE SEQUENCE</scope>
    <source>
        <strain evidence="2">20211129_DDA</strain>
        <tissue evidence="2">Liver</tissue>
    </source>
</reference>
<dbReference type="EMBL" id="JANPWB010000068">
    <property type="protein sequence ID" value="KAJ1079586.1"/>
    <property type="molecule type" value="Genomic_DNA"/>
</dbReference>
<dbReference type="Proteomes" id="UP001066276">
    <property type="component" value="Chromosome 10"/>
</dbReference>
<evidence type="ECO:0000313" key="1">
    <source>
        <dbReference type="EMBL" id="KAJ1079586.1"/>
    </source>
</evidence>
<evidence type="ECO:0000313" key="3">
    <source>
        <dbReference type="Proteomes" id="UP001066276"/>
    </source>
</evidence>
<accession>A0AAV7M5Z0</accession>
<protein>
    <submittedName>
        <fullName evidence="2">Uncharacterized protein</fullName>
    </submittedName>
</protein>
<name>A0AAV7M5Z0_PLEWA</name>
<comment type="caution">
    <text evidence="2">The sequence shown here is derived from an EMBL/GenBank/DDBJ whole genome shotgun (WGS) entry which is preliminary data.</text>
</comment>
<dbReference type="EMBL" id="JANPWB010000014">
    <property type="protein sequence ID" value="KAJ1098786.1"/>
    <property type="molecule type" value="Genomic_DNA"/>
</dbReference>
<gene>
    <name evidence="1" type="ORF">NDU88_000182</name>
    <name evidence="2" type="ORF">NDU88_003893</name>
</gene>
<sequence>MVPEGRGHQEEAREGVDHYFWEDKGTVASNCVLWEAFITVIRGQAQALIGGKKKGKKLQMETRTREIGALAARLLWENTVELHHSLQARQTEHRALAEDSARKRALTTNRQLYDVGDKANKLLEWLDRMDQDQRGIWKIVDERGEVKRTGVVLAEGFSSYYDCLYASKSLIMEGDYDDFLKGITI</sequence>
<proteinExistence type="predicted"/>
<dbReference type="AlphaFoldDB" id="A0AAV7M5Z0"/>
<organism evidence="2 3">
    <name type="scientific">Pleurodeles waltl</name>
    <name type="common">Iberian ribbed newt</name>
    <dbReference type="NCBI Taxonomy" id="8319"/>
    <lineage>
        <taxon>Eukaryota</taxon>
        <taxon>Metazoa</taxon>
        <taxon>Chordata</taxon>
        <taxon>Craniata</taxon>
        <taxon>Vertebrata</taxon>
        <taxon>Euteleostomi</taxon>
        <taxon>Amphibia</taxon>
        <taxon>Batrachia</taxon>
        <taxon>Caudata</taxon>
        <taxon>Salamandroidea</taxon>
        <taxon>Salamandridae</taxon>
        <taxon>Pleurodelinae</taxon>
        <taxon>Pleurodeles</taxon>
    </lineage>
</organism>